<dbReference type="Proteomes" id="UP001302652">
    <property type="component" value="Chromosome 2"/>
</dbReference>
<accession>A0ABZ0EIK1</accession>
<evidence type="ECO:0000256" key="2">
    <source>
        <dbReference type="ARBA" id="ARBA00022670"/>
    </source>
</evidence>
<dbReference type="RefSeq" id="WP_317018395.1">
    <property type="nucleotide sequence ID" value="NZ_CP136512.1"/>
</dbReference>
<keyword evidence="2 6" id="KW-0645">Protease</keyword>
<keyword evidence="1" id="KW-1188">Viral release from host cell</keyword>
<evidence type="ECO:0000256" key="3">
    <source>
        <dbReference type="ARBA" id="ARBA00022801"/>
    </source>
</evidence>
<evidence type="ECO:0000259" key="5">
    <source>
        <dbReference type="Pfam" id="PF04586"/>
    </source>
</evidence>
<keyword evidence="3" id="KW-0378">Hydrolase</keyword>
<evidence type="ECO:0000256" key="4">
    <source>
        <dbReference type="SAM" id="MobiDB-lite"/>
    </source>
</evidence>
<gene>
    <name evidence="6" type="ORF">RW095_22250</name>
</gene>
<proteinExistence type="predicted"/>
<dbReference type="SUPFAM" id="SSF50789">
    <property type="entry name" value="Herpes virus serine proteinase, assemblin"/>
    <property type="match status" value="1"/>
</dbReference>
<protein>
    <submittedName>
        <fullName evidence="6">HK97 family phage prohead protease</fullName>
    </submittedName>
</protein>
<dbReference type="Pfam" id="PF04586">
    <property type="entry name" value="Peptidase_S78"/>
    <property type="match status" value="1"/>
</dbReference>
<sequence>MARILRGYMTTDAVDCVGDIVRPEGATLNAMPLPLLAGHDHKLPIGKVVKVERSGNGLMATAHVIPQGESRIADDWWAALRHGAAVGLSIGFRPTKATPNSHGGKTFDGSKLHEVSLVPVPANSECVARIVEDTDSQPATPPANVKPQPSAVNTAKPATKTNDPVIERAKRDLIAQGLGFSNHADRVRKLATVGIKFQNPIN</sequence>
<dbReference type="EMBL" id="CP136512">
    <property type="protein sequence ID" value="WOD15953.1"/>
    <property type="molecule type" value="Genomic_DNA"/>
</dbReference>
<evidence type="ECO:0000313" key="6">
    <source>
        <dbReference type="EMBL" id="WOD15953.1"/>
    </source>
</evidence>
<feature type="region of interest" description="Disordered" evidence="4">
    <location>
        <begin position="135"/>
        <end position="165"/>
    </location>
</feature>
<evidence type="ECO:0000313" key="7">
    <source>
        <dbReference type="Proteomes" id="UP001302652"/>
    </source>
</evidence>
<evidence type="ECO:0000256" key="1">
    <source>
        <dbReference type="ARBA" id="ARBA00022612"/>
    </source>
</evidence>
<dbReference type="GO" id="GO:0006508">
    <property type="term" value="P:proteolysis"/>
    <property type="evidence" value="ECO:0007669"/>
    <property type="project" value="UniProtKB-KW"/>
</dbReference>
<organism evidence="6 7">
    <name type="scientific">Paraburkholderia kirstenboschensis</name>
    <dbReference type="NCBI Taxonomy" id="1245436"/>
    <lineage>
        <taxon>Bacteria</taxon>
        <taxon>Pseudomonadati</taxon>
        <taxon>Pseudomonadota</taxon>
        <taxon>Betaproteobacteria</taxon>
        <taxon>Burkholderiales</taxon>
        <taxon>Burkholderiaceae</taxon>
        <taxon>Paraburkholderia</taxon>
    </lineage>
</organism>
<name>A0ABZ0EIK1_9BURK</name>
<reference evidence="6 7" key="1">
    <citation type="submission" date="2023-10" db="EMBL/GenBank/DDBJ databases">
        <title>Surface-active antibiotics is a multifunctional adaptation for post-fire microbes.</title>
        <authorList>
            <person name="Liu M.D."/>
            <person name="Du Y."/>
            <person name="Koupaei S.K."/>
            <person name="Kim N.R."/>
            <person name="Zhang W."/>
            <person name="Traxler M.F."/>
        </authorList>
    </citation>
    <scope>NUCLEOTIDE SEQUENCE [LARGE SCALE GENOMIC DNA]</scope>
    <source>
        <strain evidence="6 7">F3</strain>
    </source>
</reference>
<feature type="domain" description="Prohead serine protease" evidence="5">
    <location>
        <begin position="31"/>
        <end position="130"/>
    </location>
</feature>
<keyword evidence="7" id="KW-1185">Reference proteome</keyword>
<dbReference type="InterPro" id="IPR054613">
    <property type="entry name" value="Peptidase_S78_dom"/>
</dbReference>
<dbReference type="GO" id="GO:0008233">
    <property type="term" value="F:peptidase activity"/>
    <property type="evidence" value="ECO:0007669"/>
    <property type="project" value="UniProtKB-KW"/>
</dbReference>